<dbReference type="InterPro" id="IPR017941">
    <property type="entry name" value="Rieske_2Fe-2S"/>
</dbReference>
<sequence>MKHIRLIMFASFSLKSKGLLSTLFLVSASFLLESCESDALYDPIPYVLVDETINLNNQEYLPLQRDGGYVEIIGGWKGILIYRENANTYRAFEKASPHRTDEVCAEIFVDPSGFFIKEGCDNSVYDFQGNPAGGVSQIPLRQYATQLDGRFLHIFNLN</sequence>
<protein>
    <recommendedName>
        <fullName evidence="1">Rieske domain-containing protein</fullName>
    </recommendedName>
</protein>
<proteinExistence type="predicted"/>
<evidence type="ECO:0000259" key="1">
    <source>
        <dbReference type="PROSITE" id="PS51296"/>
    </source>
</evidence>
<dbReference type="PROSITE" id="PS51296">
    <property type="entry name" value="RIESKE"/>
    <property type="match status" value="1"/>
</dbReference>
<reference evidence="2" key="2">
    <citation type="journal article" date="2024" name="Antonie Van Leeuwenhoek">
        <title>Roseihalotalea indica gen. nov., sp. nov., a halophilic Bacteroidetes from mesopelagic Southwest Indian Ocean with higher carbohydrate metabolic potential.</title>
        <authorList>
            <person name="Chen B."/>
            <person name="Zhang M."/>
            <person name="Lin D."/>
            <person name="Ye J."/>
            <person name="Tang K."/>
        </authorList>
    </citation>
    <scope>NUCLEOTIDE SEQUENCE</scope>
    <source>
        <strain evidence="2">TK19036</strain>
    </source>
</reference>
<dbReference type="GO" id="GO:0051537">
    <property type="term" value="F:2 iron, 2 sulfur cluster binding"/>
    <property type="evidence" value="ECO:0007669"/>
    <property type="project" value="InterPro"/>
</dbReference>
<evidence type="ECO:0000313" key="2">
    <source>
        <dbReference type="EMBL" id="WKN38549.1"/>
    </source>
</evidence>
<accession>A0AA49GUG4</accession>
<reference evidence="2" key="1">
    <citation type="journal article" date="2023" name="Comput. Struct. Biotechnol. J.">
        <title>Discovery of a novel marine Bacteroidetes with a rich repertoire of carbohydrate-active enzymes.</title>
        <authorList>
            <person name="Chen B."/>
            <person name="Liu G."/>
            <person name="Chen Q."/>
            <person name="Wang H."/>
            <person name="Liu L."/>
            <person name="Tang K."/>
        </authorList>
    </citation>
    <scope>NUCLEOTIDE SEQUENCE</scope>
    <source>
        <strain evidence="2">TK19036</strain>
    </source>
</reference>
<feature type="domain" description="Rieske" evidence="1">
    <location>
        <begin position="56"/>
        <end position="154"/>
    </location>
</feature>
<dbReference type="EMBL" id="CP120682">
    <property type="protein sequence ID" value="WKN38549.1"/>
    <property type="molecule type" value="Genomic_DNA"/>
</dbReference>
<dbReference type="AlphaFoldDB" id="A0AA49GUG4"/>
<organism evidence="2">
    <name type="scientific">Roseihalotalea indica</name>
    <dbReference type="NCBI Taxonomy" id="2867963"/>
    <lineage>
        <taxon>Bacteria</taxon>
        <taxon>Pseudomonadati</taxon>
        <taxon>Bacteroidota</taxon>
        <taxon>Cytophagia</taxon>
        <taxon>Cytophagales</taxon>
        <taxon>Catalimonadaceae</taxon>
        <taxon>Roseihalotalea</taxon>
    </lineage>
</organism>
<name>A0AA49GUG4_9BACT</name>
<gene>
    <name evidence="2" type="ORF">K4G66_07510</name>
</gene>